<dbReference type="Proteomes" id="UP000586305">
    <property type="component" value="Unassembled WGS sequence"/>
</dbReference>
<reference evidence="2 3" key="1">
    <citation type="submission" date="2020-04" db="EMBL/GenBank/DDBJ databases">
        <title>Pseudoalteromonas caenipelagi sp. nov., isolated from a tidal flat.</title>
        <authorList>
            <person name="Park S."/>
            <person name="Yoon J.-H."/>
        </authorList>
    </citation>
    <scope>NUCLEOTIDE SEQUENCE [LARGE SCALE GENOMIC DNA]</scope>
    <source>
        <strain evidence="2 3">JBTF-M23</strain>
    </source>
</reference>
<dbReference type="RefSeq" id="WP_171626073.1">
    <property type="nucleotide sequence ID" value="NZ_JABBPG010000003.1"/>
</dbReference>
<name>A0A849VCJ5_9GAMM</name>
<dbReference type="InterPro" id="IPR014721">
    <property type="entry name" value="Ribsml_uS5_D2-typ_fold_subgr"/>
</dbReference>
<proteinExistence type="predicted"/>
<organism evidence="2 3">
    <name type="scientific">Pseudoalteromonas caenipelagi</name>
    <dbReference type="NCBI Taxonomy" id="2726988"/>
    <lineage>
        <taxon>Bacteria</taxon>
        <taxon>Pseudomonadati</taxon>
        <taxon>Pseudomonadota</taxon>
        <taxon>Gammaproteobacteria</taxon>
        <taxon>Alteromonadales</taxon>
        <taxon>Pseudoalteromonadaceae</taxon>
        <taxon>Pseudoalteromonas</taxon>
    </lineage>
</organism>
<evidence type="ECO:0000313" key="3">
    <source>
        <dbReference type="Proteomes" id="UP000586305"/>
    </source>
</evidence>
<dbReference type="Pfam" id="PF08544">
    <property type="entry name" value="GHMP_kinases_C"/>
    <property type="match status" value="1"/>
</dbReference>
<feature type="domain" description="GHMP kinase C-terminal" evidence="1">
    <location>
        <begin position="280"/>
        <end position="337"/>
    </location>
</feature>
<dbReference type="SUPFAM" id="SSF55060">
    <property type="entry name" value="GHMP Kinase, C-terminal domain"/>
    <property type="match status" value="1"/>
</dbReference>
<gene>
    <name evidence="2" type="ORF">HG263_10775</name>
</gene>
<dbReference type="InterPro" id="IPR013750">
    <property type="entry name" value="GHMP_kinase_C_dom"/>
</dbReference>
<dbReference type="Gene3D" id="3.30.230.10">
    <property type="match status" value="1"/>
</dbReference>
<comment type="caution">
    <text evidence="2">The sequence shown here is derived from an EMBL/GenBank/DDBJ whole genome shotgun (WGS) entry which is preliminary data.</text>
</comment>
<sequence length="364" mass="40241">MSEQVQRFFNPGEQLNIHQSWSREASPQYESAEVWIPGRLHFGVLNFSHMSPGLGGGGVGISTDTVGYKVKISKNEPENRCDIASGRHLIELFCQCVNYKGNDIHIELEKLIEHKHSGFGSNVSFNTAVIAGLNAFFGSPYSVQEVWDIVTQNYIENASTNGKLYFGLDTGVGEACFLYGGIVWIQADATNSRFVTNVPTDNLWVVTTVGNRANLNGELLESYGQGAALSEDVETQLVAEHFMACEQKYGQKLRKFMHQDFFPALLSQDLDTVLELGWEMNKFSNIKVLEGIYKSEVLQNLNSCLLQHGASYAGMSSAGPGYFALADSKEKALELAELIEKEFSPYFSDVCVGRAGKKLSITLK</sequence>
<protein>
    <recommendedName>
        <fullName evidence="1">GHMP kinase C-terminal domain-containing protein</fullName>
    </recommendedName>
</protein>
<evidence type="ECO:0000313" key="2">
    <source>
        <dbReference type="EMBL" id="NOU51016.1"/>
    </source>
</evidence>
<dbReference type="InterPro" id="IPR036554">
    <property type="entry name" value="GHMP_kinase_C_sf"/>
</dbReference>
<keyword evidence="3" id="KW-1185">Reference proteome</keyword>
<evidence type="ECO:0000259" key="1">
    <source>
        <dbReference type="Pfam" id="PF08544"/>
    </source>
</evidence>
<dbReference type="EMBL" id="JABBPG010000003">
    <property type="protein sequence ID" value="NOU51016.1"/>
    <property type="molecule type" value="Genomic_DNA"/>
</dbReference>
<accession>A0A849VCJ5</accession>
<dbReference type="AlphaFoldDB" id="A0A849VCJ5"/>
<dbReference type="Gene3D" id="3.30.70.890">
    <property type="entry name" value="GHMP kinase, C-terminal domain"/>
    <property type="match status" value="1"/>
</dbReference>